<dbReference type="Pfam" id="PF24389">
    <property type="entry name" value="ORC-CDC6-like"/>
    <property type="match status" value="1"/>
</dbReference>
<dbReference type="Proteomes" id="UP000220836">
    <property type="component" value="Unassembled WGS sequence"/>
</dbReference>
<dbReference type="Gene3D" id="3.40.50.300">
    <property type="entry name" value="P-loop containing nucleotide triphosphate hydrolases"/>
    <property type="match status" value="1"/>
</dbReference>
<evidence type="ECO:0000313" key="2">
    <source>
        <dbReference type="Proteomes" id="UP000220836"/>
    </source>
</evidence>
<name>A0A238JWQ2_9RHOB</name>
<dbReference type="OrthoDB" id="8432819at2"/>
<dbReference type="InterPro" id="IPR027417">
    <property type="entry name" value="P-loop_NTPase"/>
</dbReference>
<dbReference type="RefSeq" id="WP_097802963.1">
    <property type="nucleotide sequence ID" value="NZ_FXYH01000001.1"/>
</dbReference>
<evidence type="ECO:0000313" key="1">
    <source>
        <dbReference type="EMBL" id="SMX34262.1"/>
    </source>
</evidence>
<dbReference type="SUPFAM" id="SSF52540">
    <property type="entry name" value="P-loop containing nucleoside triphosphate hydrolases"/>
    <property type="match status" value="1"/>
</dbReference>
<accession>A0A238JWQ2</accession>
<protein>
    <recommendedName>
        <fullName evidence="3">Orc1-like AAA ATPase domain-containing protein</fullName>
    </recommendedName>
</protein>
<dbReference type="InterPro" id="IPR056955">
    <property type="entry name" value="ORC-CDC6-like"/>
</dbReference>
<dbReference type="EMBL" id="FXYH01000001">
    <property type="protein sequence ID" value="SMX34262.1"/>
    <property type="molecule type" value="Genomic_DNA"/>
</dbReference>
<reference evidence="1 2" key="1">
    <citation type="submission" date="2017-05" db="EMBL/GenBank/DDBJ databases">
        <authorList>
            <person name="Song R."/>
            <person name="Chenine A.L."/>
            <person name="Ruprecht R.M."/>
        </authorList>
    </citation>
    <scope>NUCLEOTIDE SEQUENCE [LARGE SCALE GENOMIC DNA]</scope>
    <source>
        <strain evidence="1 2">CECT 8663</strain>
    </source>
</reference>
<proteinExistence type="predicted"/>
<gene>
    <name evidence="1" type="ORF">PEV8663_00442</name>
</gene>
<keyword evidence="2" id="KW-1185">Reference proteome</keyword>
<sequence>MSNPFSVKPPEDLTPQNIADNFVEMYTDFPSLKEPMNLFIHGPRGAGKSIMLRSLERQVQLLITAENREQLPFFAIHIPIKREFFGNPEFLRLEGWKATTVGEHLLTVHAAQYLCDALFENCVELTESSKAEFSGLWEDCGGGNDSEAIEAWNSFEDASRFCERETRRVRQYYVRLPEVGDSDVYNGALTGLSDFLLLFVRALIAEGSVKDGPVCFMVDDADNLPEDLQRVLNSWVSARVAKLACFKVTTQLAYKTFKTMDGRIIESPHDFSEINIGSVYTSNKGNFAKRIEAIVAKRLKNAGIERSPDDFFPKDRAQQTRRDEILEDLRQGRAEPYIALKGDGPSRSKDLAQRYAIPALMREAAATKSAHTFSYAGLQSLTDLSSGVVRWFLQPASQMYSAVQSGIDQVDGSDKVTEIPVSVQDSEIAIWSKEFREKLNVDPGGTAGENSRSSLQSMGHSKENYEMLGNLLDAIGAFCRERLLDKTASEQRVFSFALNDDPNRELSEILHLGVRLGYLQKTDLASKNTLGGRRPRYILSRRLGPHYRLDVSGYAAHLSVTCQDLTLALKDPKSFVRNRLNPAKKDDGQATIDFGEPQ</sequence>
<evidence type="ECO:0008006" key="3">
    <source>
        <dbReference type="Google" id="ProtNLM"/>
    </source>
</evidence>
<dbReference type="AlphaFoldDB" id="A0A238JWQ2"/>
<organism evidence="1 2">
    <name type="scientific">Pelagimonas varians</name>
    <dbReference type="NCBI Taxonomy" id="696760"/>
    <lineage>
        <taxon>Bacteria</taxon>
        <taxon>Pseudomonadati</taxon>
        <taxon>Pseudomonadota</taxon>
        <taxon>Alphaproteobacteria</taxon>
        <taxon>Rhodobacterales</taxon>
        <taxon>Roseobacteraceae</taxon>
        <taxon>Pelagimonas</taxon>
    </lineage>
</organism>